<evidence type="ECO:0000313" key="5">
    <source>
        <dbReference type="EMBL" id="AIW01450.1"/>
    </source>
</evidence>
<organism evidence="5">
    <name type="scientific">Spodoptera frugiperda nuclear polyhedrosis virus</name>
    <name type="common">SfNPV</name>
    <dbReference type="NCBI Taxonomy" id="10455"/>
    <lineage>
        <taxon>Viruses</taxon>
        <taxon>Viruses incertae sedis</taxon>
        <taxon>Naldaviricetes</taxon>
        <taxon>Lefavirales</taxon>
        <taxon>Baculoviridae</taxon>
        <taxon>Alphabaculovirus</taxon>
        <taxon>Alphabaculovirus spofrugiperdae</taxon>
    </lineage>
</organism>
<proteinExistence type="predicted"/>
<evidence type="ECO:0000256" key="3">
    <source>
        <dbReference type="ARBA" id="ARBA00022801"/>
    </source>
</evidence>
<gene>
    <name evidence="5" type="primary">ALK-EXO</name>
</gene>
<accession>A0A0R5RHM5</accession>
<evidence type="ECO:0000256" key="1">
    <source>
        <dbReference type="ARBA" id="ARBA00022722"/>
    </source>
</evidence>
<dbReference type="Pfam" id="PF01771">
    <property type="entry name" value="Viral_alk_exo"/>
    <property type="match status" value="1"/>
</dbReference>
<dbReference type="Gene3D" id="3.90.320.10">
    <property type="match status" value="1"/>
</dbReference>
<keyword evidence="2" id="KW-0255">Endonuclease</keyword>
<dbReference type="InterPro" id="IPR011335">
    <property type="entry name" value="Restrct_endonuc-II-like"/>
</dbReference>
<evidence type="ECO:0000256" key="2">
    <source>
        <dbReference type="ARBA" id="ARBA00022759"/>
    </source>
</evidence>
<dbReference type="EMBL" id="KF891883">
    <property type="protein sequence ID" value="AIW01450.1"/>
    <property type="molecule type" value="Genomic_DNA"/>
</dbReference>
<dbReference type="PANTHER" id="PTHR46609:SF8">
    <property type="entry name" value="YQAJ VIRAL RECOMBINASE DOMAIN-CONTAINING PROTEIN"/>
    <property type="match status" value="1"/>
</dbReference>
<reference evidence="5" key="2">
    <citation type="journal article" date="2015" name="BMC Genomics">
        <title>Evidence of recent interspecies horizontal gene transfer regarding nucleopolyhedrovirus infection of Spodoptera frugiperda.</title>
        <authorList>
            <person name="Barrera G.P."/>
            <person name="Belaich M.N."/>
            <person name="Patarroyo M.A."/>
            <person name="Villamizar L.F."/>
            <person name="Ghiringhelli P.D."/>
        </authorList>
    </citation>
    <scope>NUCLEOTIDE SEQUENCE</scope>
    <source>
        <strain evidence="5">Colombian</strain>
    </source>
</reference>
<name>A0A0R5RHM5_NPVSF</name>
<dbReference type="SUPFAM" id="SSF52980">
    <property type="entry name" value="Restriction endonuclease-like"/>
    <property type="match status" value="1"/>
</dbReference>
<dbReference type="InterPro" id="IPR051703">
    <property type="entry name" value="NF-kappa-B_Signaling_Reg"/>
</dbReference>
<dbReference type="GO" id="GO:0004519">
    <property type="term" value="F:endonuclease activity"/>
    <property type="evidence" value="ECO:0007669"/>
    <property type="project" value="UniProtKB-KW"/>
</dbReference>
<keyword evidence="4 5" id="KW-0269">Exonuclease</keyword>
<protein>
    <submittedName>
        <fullName evidence="5">Akkaline-exonuclease protein</fullName>
    </submittedName>
</protein>
<reference evidence="5" key="1">
    <citation type="submission" date="2013-11" db="EMBL/GenBank/DDBJ databases">
        <authorList>
            <person name="Hoang H.T."/>
            <person name="Killian M.L."/>
            <person name="Madson D.M."/>
            <person name="Arruda P.H.E."/>
            <person name="Sun D."/>
            <person name="Schwartz K.J."/>
            <person name="Yoon K."/>
        </authorList>
    </citation>
    <scope>NUCLEOTIDE SEQUENCE</scope>
    <source>
        <strain evidence="5">Colombian</strain>
    </source>
</reference>
<dbReference type="InterPro" id="IPR011604">
    <property type="entry name" value="PDDEXK-like_dom_sf"/>
</dbReference>
<keyword evidence="1" id="KW-0540">Nuclease</keyword>
<keyword evidence="3" id="KW-0378">Hydrolase</keyword>
<evidence type="ECO:0000256" key="4">
    <source>
        <dbReference type="ARBA" id="ARBA00022839"/>
    </source>
</evidence>
<dbReference type="PANTHER" id="PTHR46609">
    <property type="entry name" value="EXONUCLEASE, PHAGE-TYPE/RECB, C-TERMINAL DOMAIN-CONTAINING PROTEIN"/>
    <property type="match status" value="1"/>
</dbReference>
<dbReference type="GO" id="GO:0004527">
    <property type="term" value="F:exonuclease activity"/>
    <property type="evidence" value="ECO:0007669"/>
    <property type="project" value="UniProtKB-KW"/>
</dbReference>
<organismHost>
    <name type="scientific">Lepidoptera</name>
    <name type="common">moths &amp; butterflies</name>
    <dbReference type="NCBI Taxonomy" id="7088"/>
</organismHost>
<sequence>MMETRKLTKSQMEIIDKYSYNNYVSTLQSPKFRLSRNDILFVEHATREQSLNPLWNMLRLDRQTASGNCSYATSVPQSAAMSYGLRQEKLLKNDKFLIQQVINVIETTIGGKVVDQVLNCGMFMSEFGLFSASPDAYFVVKTTTGDDAKEVFVPLEIKCPHTYKETNFEEMRKTFGNRNDRYRVKHTALSVNKHGDFLFAVEQTDPHYRQMQRQMYVMNAPLCVYVVKFYNSYVILPVLRNETFYIKEYQIEKRLFERYVEKNRHRLLYKSEQNRLKTLTNHFSLSDAQQLAESGLVYEFGELKCIYCDLPFDIEAPISEIIDRNKQCGDSSIEKMSTISNKNYISHNKRQQSLINNGIDVKLADHGVYCTDHGALRTFCCDEQINDDTRPIKHKDYCKYYLMLK</sequence>
<dbReference type="InterPro" id="IPR034720">
    <property type="entry name" value="Viral_alk_exo"/>
</dbReference>